<accession>A0A086BB25</accession>
<gene>
    <name evidence="1" type="ORF">IQ37_11900</name>
</gene>
<dbReference type="AlphaFoldDB" id="A0A086BB25"/>
<name>A0A086BB25_9FLAO</name>
<reference evidence="1 2" key="1">
    <citation type="submission" date="2014-07" db="EMBL/GenBank/DDBJ databases">
        <title>Genome of Chryseobacterium piperi CTM.</title>
        <authorList>
            <person name="Pipes S.E."/>
            <person name="Stropko S.J."/>
            <person name="Newman J.D."/>
        </authorList>
    </citation>
    <scope>NUCLEOTIDE SEQUENCE [LARGE SCALE GENOMIC DNA]</scope>
    <source>
        <strain evidence="1 2">CTM</strain>
    </source>
</reference>
<sequence>MEVQQDLFVVNATITENVPYGLDRDSIVLNSLRKSVKEKPEISGFIFFIFLPKFHTEKKTLPFSTLNDQV</sequence>
<proteinExistence type="predicted"/>
<comment type="caution">
    <text evidence="1">The sequence shown here is derived from an EMBL/GenBank/DDBJ whole genome shotgun (WGS) entry which is preliminary data.</text>
</comment>
<keyword evidence="2" id="KW-1185">Reference proteome</keyword>
<evidence type="ECO:0000313" key="1">
    <source>
        <dbReference type="EMBL" id="KFF26139.1"/>
    </source>
</evidence>
<dbReference type="Proteomes" id="UP000028709">
    <property type="component" value="Unassembled WGS sequence"/>
</dbReference>
<dbReference type="EMBL" id="JPRJ01000020">
    <property type="protein sequence ID" value="KFF26139.1"/>
    <property type="molecule type" value="Genomic_DNA"/>
</dbReference>
<organism evidence="1 2">
    <name type="scientific">Chryseobacterium piperi</name>
    <dbReference type="NCBI Taxonomy" id="558152"/>
    <lineage>
        <taxon>Bacteria</taxon>
        <taxon>Pseudomonadati</taxon>
        <taxon>Bacteroidota</taxon>
        <taxon>Flavobacteriia</taxon>
        <taxon>Flavobacteriales</taxon>
        <taxon>Weeksellaceae</taxon>
        <taxon>Chryseobacterium group</taxon>
        <taxon>Chryseobacterium</taxon>
    </lineage>
</organism>
<evidence type="ECO:0000313" key="2">
    <source>
        <dbReference type="Proteomes" id="UP000028709"/>
    </source>
</evidence>
<dbReference type="STRING" id="558152.IQ37_11900"/>
<protein>
    <submittedName>
        <fullName evidence="1">Uncharacterized protein</fullName>
    </submittedName>
</protein>